<dbReference type="RefSeq" id="WP_190450526.1">
    <property type="nucleotide sequence ID" value="NZ_JAMPLM010000002.1"/>
</dbReference>
<organism evidence="1 2">
    <name type="scientific">Stenomitos frigidus AS-A4</name>
    <dbReference type="NCBI Taxonomy" id="2933935"/>
    <lineage>
        <taxon>Bacteria</taxon>
        <taxon>Bacillati</taxon>
        <taxon>Cyanobacteriota</taxon>
        <taxon>Cyanophyceae</taxon>
        <taxon>Leptolyngbyales</taxon>
        <taxon>Leptolyngbyaceae</taxon>
        <taxon>Stenomitos</taxon>
    </lineage>
</organism>
<dbReference type="Proteomes" id="UP001476950">
    <property type="component" value="Unassembled WGS sequence"/>
</dbReference>
<dbReference type="EMBL" id="JAMPLM010000002">
    <property type="protein sequence ID" value="MEP1057588.1"/>
    <property type="molecule type" value="Genomic_DNA"/>
</dbReference>
<evidence type="ECO:0000313" key="1">
    <source>
        <dbReference type="EMBL" id="MEP1057588.1"/>
    </source>
</evidence>
<protein>
    <submittedName>
        <fullName evidence="1">Uncharacterized protein</fullName>
    </submittedName>
</protein>
<reference evidence="1 2" key="1">
    <citation type="submission" date="2022-04" db="EMBL/GenBank/DDBJ databases">
        <title>Positive selection, recombination, and allopatry shape intraspecific diversity of widespread and dominant cyanobacteria.</title>
        <authorList>
            <person name="Wei J."/>
            <person name="Shu W."/>
            <person name="Hu C."/>
        </authorList>
    </citation>
    <scope>NUCLEOTIDE SEQUENCE [LARGE SCALE GENOMIC DNA]</scope>
    <source>
        <strain evidence="1 2">AS-A4</strain>
    </source>
</reference>
<name>A0ABV0KED0_9CYAN</name>
<comment type="caution">
    <text evidence="1">The sequence shown here is derived from an EMBL/GenBank/DDBJ whole genome shotgun (WGS) entry which is preliminary data.</text>
</comment>
<keyword evidence="2" id="KW-1185">Reference proteome</keyword>
<sequence length="125" mass="13940">MKRITIFIPAAYKAQADRAAMDYDPTGGQNMFNNRVPFEWTNEAPLYHYSSGVYTELQAIAMKLALILIPGAVFYMLSSPSDSAEPKLLETNSFNAQSFINKAWTFEQCCSDMGLSAHFELQAPA</sequence>
<gene>
    <name evidence="1" type="ORF">NDI38_04000</name>
</gene>
<proteinExistence type="predicted"/>
<evidence type="ECO:0000313" key="2">
    <source>
        <dbReference type="Proteomes" id="UP001476950"/>
    </source>
</evidence>
<accession>A0ABV0KED0</accession>